<dbReference type="InterPro" id="IPR001932">
    <property type="entry name" value="PPM-type_phosphatase-like_dom"/>
</dbReference>
<feature type="region of interest" description="Disordered" evidence="6">
    <location>
        <begin position="1"/>
        <end position="21"/>
    </location>
</feature>
<keyword evidence="4 5" id="KW-0904">Protein phosphatase</keyword>
<keyword evidence="3 5" id="KW-0378">Hydrolase</keyword>
<evidence type="ECO:0000313" key="8">
    <source>
        <dbReference type="EMBL" id="KAF0725811.1"/>
    </source>
</evidence>
<dbReference type="GO" id="GO:0046872">
    <property type="term" value="F:metal ion binding"/>
    <property type="evidence" value="ECO:0007669"/>
    <property type="project" value="UniProtKB-KW"/>
</dbReference>
<dbReference type="PROSITE" id="PS51746">
    <property type="entry name" value="PPM_2"/>
    <property type="match status" value="1"/>
</dbReference>
<dbReference type="PROSITE" id="PS01032">
    <property type="entry name" value="PPM_1"/>
    <property type="match status" value="1"/>
</dbReference>
<evidence type="ECO:0000256" key="6">
    <source>
        <dbReference type="SAM" id="MobiDB-lite"/>
    </source>
</evidence>
<dbReference type="InterPro" id="IPR000222">
    <property type="entry name" value="PP2C_BS"/>
</dbReference>
<dbReference type="SUPFAM" id="SSF81606">
    <property type="entry name" value="PP2C-like"/>
    <property type="match status" value="1"/>
</dbReference>
<dbReference type="InterPro" id="IPR036457">
    <property type="entry name" value="PPM-type-like_dom_sf"/>
</dbReference>
<evidence type="ECO:0000313" key="9">
    <source>
        <dbReference type="Proteomes" id="UP000481153"/>
    </source>
</evidence>
<dbReference type="GO" id="GO:0004722">
    <property type="term" value="F:protein serine/threonine phosphatase activity"/>
    <property type="evidence" value="ECO:0007669"/>
    <property type="project" value="InterPro"/>
</dbReference>
<dbReference type="Gene3D" id="3.60.40.10">
    <property type="entry name" value="PPM-type phosphatase domain"/>
    <property type="match status" value="1"/>
</dbReference>
<organism evidence="8 9">
    <name type="scientific">Aphanomyces euteiches</name>
    <dbReference type="NCBI Taxonomy" id="100861"/>
    <lineage>
        <taxon>Eukaryota</taxon>
        <taxon>Sar</taxon>
        <taxon>Stramenopiles</taxon>
        <taxon>Oomycota</taxon>
        <taxon>Saprolegniomycetes</taxon>
        <taxon>Saprolegniales</taxon>
        <taxon>Verrucalvaceae</taxon>
        <taxon>Aphanomyces</taxon>
    </lineage>
</organism>
<dbReference type="Proteomes" id="UP000481153">
    <property type="component" value="Unassembled WGS sequence"/>
</dbReference>
<dbReference type="SMART" id="SM00332">
    <property type="entry name" value="PP2Cc"/>
    <property type="match status" value="1"/>
</dbReference>
<name>A0A6G0WG73_9STRA</name>
<sequence length="414" mass="44385">MPGTRTTAAPPPLVSMRSRRRAESTIIDSEIPVVHSKISLSSLFSNCFSSGKRNQTQPSSATVTTSVTSQPQVLQEAPCSNASPPNQTFIDPALTFHDGENSLFGAASISGIRSHNEDSFRAITNVETYASKMLQAAASSEASPTMLNLVDRFITSSTRDPEDDRAKQLAEWIIPQSGDTSSTSLSNTWSQFYGVYDGHAGARCSTLVAQVLPMCVAAADAFTSDIDATLRSACLLMDKLFLDVAAARGLRDGCTAITVVVRNRVVTVANIGDCRAVLFSSSWRATALSKDQKPNCAEEKARIEAAGGIVLNIRGIPRVNGMLAVARAFGDLPLKRYIVAEPDVTTYELDESDQFIVMATDGLWDVLTNEAVGSFLRANTGSMSLHDVASKLVHLAVEMGSTDNVTVVIVDVRR</sequence>
<keyword evidence="2" id="KW-0479">Metal-binding</keyword>
<dbReference type="PANTHER" id="PTHR47992">
    <property type="entry name" value="PROTEIN PHOSPHATASE"/>
    <property type="match status" value="1"/>
</dbReference>
<feature type="domain" description="PPM-type phosphatase" evidence="7">
    <location>
        <begin position="179"/>
        <end position="412"/>
    </location>
</feature>
<comment type="subcellular location">
    <subcellularLocation>
        <location evidence="1">Membrane</location>
        <topology evidence="1">Peripheral membrane protein</topology>
    </subcellularLocation>
</comment>
<comment type="similarity">
    <text evidence="5">Belongs to the PP2C family.</text>
</comment>
<dbReference type="EMBL" id="VJMJ01000232">
    <property type="protein sequence ID" value="KAF0725811.1"/>
    <property type="molecule type" value="Genomic_DNA"/>
</dbReference>
<dbReference type="GO" id="GO:0016020">
    <property type="term" value="C:membrane"/>
    <property type="evidence" value="ECO:0007669"/>
    <property type="project" value="UniProtKB-SubCell"/>
</dbReference>
<reference evidence="8 9" key="1">
    <citation type="submission" date="2019-07" db="EMBL/GenBank/DDBJ databases">
        <title>Genomics analysis of Aphanomyces spp. identifies a new class of oomycete effector associated with host adaptation.</title>
        <authorList>
            <person name="Gaulin E."/>
        </authorList>
    </citation>
    <scope>NUCLEOTIDE SEQUENCE [LARGE SCALE GENOMIC DNA]</scope>
    <source>
        <strain evidence="8 9">ATCC 201684</strain>
    </source>
</reference>
<proteinExistence type="inferred from homology"/>
<evidence type="ECO:0000256" key="4">
    <source>
        <dbReference type="ARBA" id="ARBA00022912"/>
    </source>
</evidence>
<dbReference type="InterPro" id="IPR015655">
    <property type="entry name" value="PP2C"/>
</dbReference>
<comment type="caution">
    <text evidence="8">The sequence shown here is derived from an EMBL/GenBank/DDBJ whole genome shotgun (WGS) entry which is preliminary data.</text>
</comment>
<protein>
    <recommendedName>
        <fullName evidence="7">PPM-type phosphatase domain-containing protein</fullName>
    </recommendedName>
</protein>
<evidence type="ECO:0000259" key="7">
    <source>
        <dbReference type="PROSITE" id="PS51746"/>
    </source>
</evidence>
<evidence type="ECO:0000256" key="5">
    <source>
        <dbReference type="RuleBase" id="RU003465"/>
    </source>
</evidence>
<dbReference type="CDD" id="cd00143">
    <property type="entry name" value="PP2Cc"/>
    <property type="match status" value="1"/>
</dbReference>
<dbReference type="Pfam" id="PF00481">
    <property type="entry name" value="PP2C"/>
    <property type="match status" value="1"/>
</dbReference>
<evidence type="ECO:0000256" key="3">
    <source>
        <dbReference type="ARBA" id="ARBA00022801"/>
    </source>
</evidence>
<evidence type="ECO:0000256" key="2">
    <source>
        <dbReference type="ARBA" id="ARBA00022723"/>
    </source>
</evidence>
<gene>
    <name evidence="8" type="ORF">Ae201684_015776</name>
</gene>
<dbReference type="AlphaFoldDB" id="A0A6G0WG73"/>
<dbReference type="VEuPathDB" id="FungiDB:AeMF1_006091"/>
<evidence type="ECO:0000256" key="1">
    <source>
        <dbReference type="ARBA" id="ARBA00004170"/>
    </source>
</evidence>
<accession>A0A6G0WG73</accession>
<keyword evidence="9" id="KW-1185">Reference proteome</keyword>